<dbReference type="STRING" id="335283.Neut_0683"/>
<dbReference type="eggNOG" id="ENOG5030Y9W">
    <property type="taxonomic scope" value="Bacteria"/>
</dbReference>
<feature type="transmembrane region" description="Helical" evidence="1">
    <location>
        <begin position="44"/>
        <end position="64"/>
    </location>
</feature>
<organism evidence="2 3">
    <name type="scientific">Nitrosomonas eutropha (strain DSM 101675 / C91 / Nm57)</name>
    <dbReference type="NCBI Taxonomy" id="335283"/>
    <lineage>
        <taxon>Bacteria</taxon>
        <taxon>Pseudomonadati</taxon>
        <taxon>Pseudomonadota</taxon>
        <taxon>Betaproteobacteria</taxon>
        <taxon>Nitrosomonadales</taxon>
        <taxon>Nitrosomonadaceae</taxon>
        <taxon>Nitrosomonas</taxon>
    </lineage>
</organism>
<keyword evidence="1" id="KW-0472">Membrane</keyword>
<proteinExistence type="predicted"/>
<protein>
    <submittedName>
        <fullName evidence="2">Uncharacterized protein</fullName>
    </submittedName>
</protein>
<keyword evidence="1" id="KW-0812">Transmembrane</keyword>
<sequence>MNYQKISFRRLTSPICAQSRSTDKKLCDYKLTELLISIRHYSMLRFAILTIYFAVSGGLLVKFFDSGFSQHYPELLWLFQVGGGTVTIAFFIYEIVLDDNLRRLWKSVAATVRKKDDVLLSHRQCWKNILVPVATYGIFIGTLVFWLGIA</sequence>
<reference evidence="2 3" key="1">
    <citation type="journal article" date="2007" name="Environ. Microbiol.">
        <title>Whole-genome analysis of the ammonia-oxidizing bacterium, Nitrosomonas eutropha C91: implications for niche adaptation.</title>
        <authorList>
            <person name="Stein L.Y."/>
            <person name="Arp D.J."/>
            <person name="Berube P.M."/>
            <person name="Chain P.S."/>
            <person name="Hauser L."/>
            <person name="Jetten M.S."/>
            <person name="Klotz M.G."/>
            <person name="Larimer F.W."/>
            <person name="Norton J.M."/>
            <person name="Op den Camp H.J.M."/>
            <person name="Shin M."/>
            <person name="Wei X."/>
        </authorList>
    </citation>
    <scope>NUCLEOTIDE SEQUENCE [LARGE SCALE GENOMIC DNA]</scope>
    <source>
        <strain evidence="3">DSM 101675 / C91 / Nm57</strain>
    </source>
</reference>
<dbReference type="EMBL" id="CP000450">
    <property type="protein sequence ID" value="ABI58955.1"/>
    <property type="molecule type" value="Genomic_DNA"/>
</dbReference>
<gene>
    <name evidence="2" type="ordered locus">Neut_0683</name>
</gene>
<evidence type="ECO:0000313" key="2">
    <source>
        <dbReference type="EMBL" id="ABI58955.1"/>
    </source>
</evidence>
<dbReference type="AlphaFoldDB" id="Q0AI77"/>
<dbReference type="KEGG" id="net:Neut_0683"/>
<dbReference type="HOGENOM" id="CLU_1738572_0_0_4"/>
<keyword evidence="1" id="KW-1133">Transmembrane helix</keyword>
<evidence type="ECO:0000313" key="3">
    <source>
        <dbReference type="Proteomes" id="UP000001966"/>
    </source>
</evidence>
<accession>Q0AI77</accession>
<feature type="transmembrane region" description="Helical" evidence="1">
    <location>
        <begin position="129"/>
        <end position="149"/>
    </location>
</feature>
<dbReference type="Proteomes" id="UP000001966">
    <property type="component" value="Chromosome"/>
</dbReference>
<name>Q0AI77_NITEC</name>
<feature type="transmembrane region" description="Helical" evidence="1">
    <location>
        <begin position="76"/>
        <end position="97"/>
    </location>
</feature>
<evidence type="ECO:0000256" key="1">
    <source>
        <dbReference type="SAM" id="Phobius"/>
    </source>
</evidence>